<accession>N2AD64</accession>
<dbReference type="PANTHER" id="PTHR10357">
    <property type="entry name" value="ALPHA-AMYLASE FAMILY MEMBER"/>
    <property type="match status" value="1"/>
</dbReference>
<keyword evidence="8" id="KW-1185">Reference proteome</keyword>
<comment type="caution">
    <text evidence="7">The sequence shown here is derived from an EMBL/GenBank/DDBJ whole genome shotgun (WGS) entry which is preliminary data.</text>
</comment>
<dbReference type="SUPFAM" id="SSF51445">
    <property type="entry name" value="(Trans)glycosidases"/>
    <property type="match status" value="1"/>
</dbReference>
<dbReference type="eggNOG" id="COG0366">
    <property type="taxonomic scope" value="Bacteria"/>
</dbReference>
<evidence type="ECO:0000256" key="5">
    <source>
        <dbReference type="RuleBase" id="RU361134"/>
    </source>
</evidence>
<dbReference type="GO" id="GO:0005975">
    <property type="term" value="P:carbohydrate metabolic process"/>
    <property type="evidence" value="ECO:0007669"/>
    <property type="project" value="InterPro"/>
</dbReference>
<dbReference type="Gene3D" id="2.60.40.1180">
    <property type="entry name" value="Golgi alpha-mannosidase II"/>
    <property type="match status" value="1"/>
</dbReference>
<dbReference type="InterPro" id="IPR045857">
    <property type="entry name" value="O16G_dom_2"/>
</dbReference>
<evidence type="ECO:0000256" key="3">
    <source>
        <dbReference type="ARBA" id="ARBA00023295"/>
    </source>
</evidence>
<dbReference type="EC" id="3.2.1.1" evidence="5"/>
<keyword evidence="2 5" id="KW-0378">Hydrolase</keyword>
<evidence type="ECO:0000256" key="4">
    <source>
        <dbReference type="RuleBase" id="RU003615"/>
    </source>
</evidence>
<dbReference type="HOGENOM" id="CLU_006462_6_5_9"/>
<dbReference type="Proteomes" id="UP000012589">
    <property type="component" value="Unassembled WGS sequence"/>
</dbReference>
<dbReference type="OrthoDB" id="9805159at2"/>
<name>N2AD64_9FIRM</name>
<dbReference type="SUPFAM" id="SSF51011">
    <property type="entry name" value="Glycosyl hydrolase domain"/>
    <property type="match status" value="1"/>
</dbReference>
<dbReference type="InterPro" id="IPR017853">
    <property type="entry name" value="GH"/>
</dbReference>
<dbReference type="Gene3D" id="3.90.400.10">
    <property type="entry name" value="Oligo-1,6-glucosidase, Domain 2"/>
    <property type="match status" value="1"/>
</dbReference>
<dbReference type="EMBL" id="AQFT01000100">
    <property type="protein sequence ID" value="EMZ24070.1"/>
    <property type="molecule type" value="Genomic_DNA"/>
</dbReference>
<dbReference type="PRINTS" id="PR00110">
    <property type="entry name" value="ALPHAAMYLASE"/>
</dbReference>
<dbReference type="AlphaFoldDB" id="N2AD64"/>
<dbReference type="PANTHER" id="PTHR10357:SF210">
    <property type="entry name" value="MALTODEXTRIN GLUCOSIDASE"/>
    <property type="match status" value="1"/>
</dbReference>
<protein>
    <recommendedName>
        <fullName evidence="5">Alpha-amylase</fullName>
        <ecNumber evidence="5">3.2.1.1</ecNumber>
    </recommendedName>
</protein>
<dbReference type="InterPro" id="IPR006046">
    <property type="entry name" value="Alpha_amylase"/>
</dbReference>
<feature type="domain" description="Glycosyl hydrolase family 13 catalytic" evidence="6">
    <location>
        <begin position="11"/>
        <end position="343"/>
    </location>
</feature>
<dbReference type="Pfam" id="PF00128">
    <property type="entry name" value="Alpha-amylase"/>
    <property type="match status" value="1"/>
</dbReference>
<keyword evidence="5" id="KW-0119">Carbohydrate metabolism</keyword>
<evidence type="ECO:0000313" key="8">
    <source>
        <dbReference type="Proteomes" id="UP000012589"/>
    </source>
</evidence>
<dbReference type="InterPro" id="IPR006047">
    <property type="entry name" value="GH13_cat_dom"/>
</dbReference>
<comment type="catalytic activity">
    <reaction evidence="5">
        <text>Endohydrolysis of (1-&gt;4)-alpha-D-glucosidic linkages in polysaccharides containing three or more (1-&gt;4)-alpha-linked D-glucose units.</text>
        <dbReference type="EC" id="3.2.1.1"/>
    </reaction>
</comment>
<comment type="similarity">
    <text evidence="1 4">Belongs to the glycosyl hydrolase 13 family.</text>
</comment>
<gene>
    <name evidence="7" type="ORF">C823_03333</name>
</gene>
<dbReference type="Gene3D" id="3.20.20.80">
    <property type="entry name" value="Glycosidases"/>
    <property type="match status" value="2"/>
</dbReference>
<keyword evidence="3 5" id="KW-0326">Glycosidase</keyword>
<dbReference type="PATRIC" id="fig|1235802.3.peg.3517"/>
<evidence type="ECO:0000256" key="2">
    <source>
        <dbReference type="ARBA" id="ARBA00022801"/>
    </source>
</evidence>
<evidence type="ECO:0000313" key="7">
    <source>
        <dbReference type="EMBL" id="EMZ24070.1"/>
    </source>
</evidence>
<organism evidence="7 8">
    <name type="scientific">Eubacterium plexicaudatum ASF492</name>
    <dbReference type="NCBI Taxonomy" id="1235802"/>
    <lineage>
        <taxon>Bacteria</taxon>
        <taxon>Bacillati</taxon>
        <taxon>Bacillota</taxon>
        <taxon>Clostridia</taxon>
        <taxon>Eubacteriales</taxon>
        <taxon>Eubacteriaceae</taxon>
        <taxon>Eubacterium</taxon>
    </lineage>
</organism>
<dbReference type="SMART" id="SM00642">
    <property type="entry name" value="Aamy"/>
    <property type="match status" value="1"/>
</dbReference>
<evidence type="ECO:0000256" key="1">
    <source>
        <dbReference type="ARBA" id="ARBA00008061"/>
    </source>
</evidence>
<reference evidence="7 8" key="1">
    <citation type="journal article" date="2014" name="Genome Announc.">
        <title>Draft genome sequences of the altered schaedler flora, a defined bacterial community from gnotobiotic mice.</title>
        <authorList>
            <person name="Wannemuehler M.J."/>
            <person name="Overstreet A.M."/>
            <person name="Ward D.V."/>
            <person name="Phillips G.J."/>
        </authorList>
    </citation>
    <scope>NUCLEOTIDE SEQUENCE [LARGE SCALE GENOMIC DNA]</scope>
    <source>
        <strain evidence="7 8">ASF492</strain>
    </source>
</reference>
<dbReference type="GO" id="GO:0043169">
    <property type="term" value="F:cation binding"/>
    <property type="evidence" value="ECO:0007669"/>
    <property type="project" value="InterPro"/>
</dbReference>
<dbReference type="GO" id="GO:0004556">
    <property type="term" value="F:alpha-amylase activity"/>
    <property type="evidence" value="ECO:0007669"/>
    <property type="project" value="UniProtKB-UniRule"/>
</dbReference>
<dbReference type="STRING" id="1235802.C823_03333"/>
<dbReference type="InterPro" id="IPR013780">
    <property type="entry name" value="Glyco_hydro_b"/>
</dbReference>
<proteinExistence type="inferred from homology"/>
<evidence type="ECO:0000259" key="6">
    <source>
        <dbReference type="SMART" id="SM00642"/>
    </source>
</evidence>
<sequence length="461" mass="53315">MAWYDSAVFYQIHPLSLCGCEQESANVEGSHFAELEEWAGHAKKMGCNAIYIGPIFKADSHGHGIADYHKIDSRLGTNEEFKNWVAKCHDMGMRVVVDAVFNHVGRSFFAFQNLKRNGKKSPYKDWFSNVNFHKDNDYGDGFSYESWGGYQRLVKLNILSPWLHDFHFDTVHFWISEFDIDGIRIDAIDEMDYDFIKDLRKTAQNMKQDFWLMGELMDGEYARWVNDKMLHSAANNELQKKFVMAHNHGDYPIIARSIREVSEQCPYAKLYTYVDNHDVSHIYEKLNKMEHRQLIALLQYTLYGVPALYCGSEFTMKRSRSDEEDGDTQTLLKLSDYKDAYVHDPVTYLHCLLGRANQQFPELFFGHYQEVMVTEKQYIFARVLRKRAILIAVNCDDSPLQLEVPIESRANQAINILDATVNWDQEPGKALDLSGCTKLPVKDHVLQLDLPANSGKMIQIT</sequence>